<organism evidence="1 2">
    <name type="scientific">Mycobacterium kansasii</name>
    <dbReference type="NCBI Taxonomy" id="1768"/>
    <lineage>
        <taxon>Bacteria</taxon>
        <taxon>Bacillati</taxon>
        <taxon>Actinomycetota</taxon>
        <taxon>Actinomycetes</taxon>
        <taxon>Mycobacteriales</taxon>
        <taxon>Mycobacteriaceae</taxon>
        <taxon>Mycobacterium</taxon>
    </lineage>
</organism>
<sequence length="38" mass="3997">MELVGFVGGAGGAGYLNGRVGRRRIAVAVLDPRMPQVR</sequence>
<comment type="caution">
    <text evidence="1">The sequence shown here is derived from an EMBL/GenBank/DDBJ whole genome shotgun (WGS) entry which is preliminary data.</text>
</comment>
<gene>
    <name evidence="1" type="ORF">BZL30_9107</name>
</gene>
<dbReference type="AlphaFoldDB" id="A0A1V3WC20"/>
<accession>A0A1V3WC20</accession>
<proteinExistence type="predicted"/>
<dbReference type="EMBL" id="MVBM01000012">
    <property type="protein sequence ID" value="OOK64527.1"/>
    <property type="molecule type" value="Genomic_DNA"/>
</dbReference>
<dbReference type="Proteomes" id="UP000189229">
    <property type="component" value="Unassembled WGS sequence"/>
</dbReference>
<evidence type="ECO:0000313" key="2">
    <source>
        <dbReference type="Proteomes" id="UP000189229"/>
    </source>
</evidence>
<protein>
    <submittedName>
        <fullName evidence="1">Uncharacterized protein</fullName>
    </submittedName>
</protein>
<reference evidence="1 2" key="1">
    <citation type="submission" date="2017-02" db="EMBL/GenBank/DDBJ databases">
        <title>Complete genome sequences of Mycobacterium kansasii strains isolated from rhesus macaques.</title>
        <authorList>
            <person name="Panda A."/>
            <person name="Nagaraj S."/>
            <person name="Zhao X."/>
            <person name="Tettelin H."/>
            <person name="Detolla L.J."/>
        </authorList>
    </citation>
    <scope>NUCLEOTIDE SEQUENCE [LARGE SCALE GENOMIC DNA]</scope>
    <source>
        <strain evidence="1 2">11-3813</strain>
    </source>
</reference>
<evidence type="ECO:0000313" key="1">
    <source>
        <dbReference type="EMBL" id="OOK64527.1"/>
    </source>
</evidence>
<name>A0A1V3WC20_MYCKA</name>